<keyword evidence="3" id="KW-1185">Reference proteome</keyword>
<dbReference type="EMBL" id="DS472192">
    <property type="protein sequence ID" value="EDO28022.1"/>
    <property type="molecule type" value="Genomic_DNA"/>
</dbReference>
<dbReference type="GO" id="GO:0008297">
    <property type="term" value="F:single-stranded DNA exodeoxyribonuclease activity"/>
    <property type="evidence" value="ECO:0000318"/>
    <property type="project" value="GO_Central"/>
</dbReference>
<feature type="domain" description="PD-(D/E)XK endonuclease-like" evidence="1">
    <location>
        <begin position="49"/>
        <end position="102"/>
    </location>
</feature>
<reference evidence="2 3" key="1">
    <citation type="journal article" date="2007" name="Science">
        <title>Sea anemone genome reveals ancestral eumetazoan gene repertoire and genomic organization.</title>
        <authorList>
            <person name="Putnam N.H."/>
            <person name="Srivastava M."/>
            <person name="Hellsten U."/>
            <person name="Dirks B."/>
            <person name="Chapman J."/>
            <person name="Salamov A."/>
            <person name="Terry A."/>
            <person name="Shapiro H."/>
            <person name="Lindquist E."/>
            <person name="Kapitonov V.V."/>
            <person name="Jurka J."/>
            <person name="Genikhovich G."/>
            <person name="Grigoriev I.V."/>
            <person name="Lucas S.M."/>
            <person name="Steele R.E."/>
            <person name="Finnerty J.R."/>
            <person name="Technau U."/>
            <person name="Martindale M.Q."/>
            <person name="Rokhsar D.S."/>
        </authorList>
    </citation>
    <scope>NUCLEOTIDE SEQUENCE [LARGE SCALE GENOMIC DNA]</scope>
    <source>
        <strain evidence="3">CH2 X CH6</strain>
    </source>
</reference>
<protein>
    <recommendedName>
        <fullName evidence="1">PD-(D/E)XK endonuclease-like domain-containing protein</fullName>
    </recommendedName>
</protein>
<organism evidence="2 3">
    <name type="scientific">Nematostella vectensis</name>
    <name type="common">Starlet sea anemone</name>
    <dbReference type="NCBI Taxonomy" id="45351"/>
    <lineage>
        <taxon>Eukaryota</taxon>
        <taxon>Metazoa</taxon>
        <taxon>Cnidaria</taxon>
        <taxon>Anthozoa</taxon>
        <taxon>Hexacorallia</taxon>
        <taxon>Actiniaria</taxon>
        <taxon>Edwardsiidae</taxon>
        <taxon>Nematostella</taxon>
    </lineage>
</organism>
<dbReference type="HOGENOM" id="CLU_084008_1_0_1"/>
<dbReference type="InterPro" id="IPR011335">
    <property type="entry name" value="Restrct_endonuc-II-like"/>
</dbReference>
<dbReference type="Gene3D" id="3.90.320.10">
    <property type="match status" value="1"/>
</dbReference>
<dbReference type="FunCoup" id="A7T7M7">
    <property type="interactions" value="245"/>
</dbReference>
<accession>A7T7M7</accession>
<dbReference type="AlphaFoldDB" id="A7T7M7"/>
<evidence type="ECO:0000259" key="1">
    <source>
        <dbReference type="Pfam" id="PF12705"/>
    </source>
</evidence>
<dbReference type="Proteomes" id="UP000001593">
    <property type="component" value="Unassembled WGS sequence"/>
</dbReference>
<dbReference type="PhylomeDB" id="A7T7M7"/>
<dbReference type="InterPro" id="IPR011604">
    <property type="entry name" value="PDDEXK-like_dom_sf"/>
</dbReference>
<dbReference type="GO" id="GO:0005739">
    <property type="term" value="C:mitochondrion"/>
    <property type="evidence" value="ECO:0000318"/>
    <property type="project" value="GO_Central"/>
</dbReference>
<name>A7T7M7_NEMVE</name>
<dbReference type="PANTHER" id="PTHR31340">
    <property type="entry name" value="MITOCHONDRIAL GENOME MAINTENANCE EXONUCLEASE 1"/>
    <property type="match status" value="1"/>
</dbReference>
<sequence>MRDLFVEPSPHGDNTHITSGYLKSVGHVLPEITHISAVESVVVHETLGYAGTVDLVAKYKGTHAVIDWKTSQKPKTRLSACHSYPVQVAAYAGAINYDSNYPFQISNGVLVIAYRSGDPADVLIMDREHCLKYWKRWLQRLHLYKD</sequence>
<evidence type="ECO:0000313" key="2">
    <source>
        <dbReference type="EMBL" id="EDO28022.1"/>
    </source>
</evidence>
<dbReference type="GO" id="GO:0006264">
    <property type="term" value="P:mitochondrial DNA replication"/>
    <property type="evidence" value="ECO:0000318"/>
    <property type="project" value="GO_Central"/>
</dbReference>
<evidence type="ECO:0000313" key="3">
    <source>
        <dbReference type="Proteomes" id="UP000001593"/>
    </source>
</evidence>
<dbReference type="eggNOG" id="ENOG502QVKE">
    <property type="taxonomic scope" value="Eukaryota"/>
</dbReference>
<dbReference type="InterPro" id="IPR038726">
    <property type="entry name" value="PDDEXK_AddAB-type"/>
</dbReference>
<dbReference type="Pfam" id="PF12705">
    <property type="entry name" value="PDDEXK_1"/>
    <property type="match status" value="1"/>
</dbReference>
<dbReference type="FunFam" id="3.90.320.10:FF:000029">
    <property type="entry name" value="Mitochondrial genome maintenance exonuclease 1"/>
    <property type="match status" value="1"/>
</dbReference>
<dbReference type="GO" id="GO:0006281">
    <property type="term" value="P:DNA repair"/>
    <property type="evidence" value="ECO:0007669"/>
    <property type="project" value="UniProtKB-ARBA"/>
</dbReference>
<gene>
    <name evidence="2" type="ORF">NEMVEDRAFT_v1g149048</name>
</gene>
<dbReference type="PANTHER" id="PTHR31340:SF3">
    <property type="entry name" value="MITOCHONDRIAL GENOME MAINTENANCE EXONUCLEASE 1"/>
    <property type="match status" value="1"/>
</dbReference>
<feature type="non-terminal residue" evidence="2">
    <location>
        <position position="146"/>
    </location>
</feature>
<dbReference type="SUPFAM" id="SSF52980">
    <property type="entry name" value="Restriction endonuclease-like"/>
    <property type="match status" value="1"/>
</dbReference>
<proteinExistence type="predicted"/>
<dbReference type="InParanoid" id="A7T7M7"/>